<evidence type="ECO:0000256" key="1">
    <source>
        <dbReference type="ARBA" id="ARBA00023015"/>
    </source>
</evidence>
<evidence type="ECO:0000256" key="2">
    <source>
        <dbReference type="ARBA" id="ARBA00023125"/>
    </source>
</evidence>
<dbReference type="Pfam" id="PF17853">
    <property type="entry name" value="GGDEF_2"/>
    <property type="match status" value="1"/>
</dbReference>
<keyword evidence="7" id="KW-1185">Reference proteome</keyword>
<dbReference type="InterPro" id="IPR020449">
    <property type="entry name" value="Tscrpt_reg_AraC-type_HTH"/>
</dbReference>
<comment type="caution">
    <text evidence="6">The sequence shown here is derived from an EMBL/GenBank/DDBJ whole genome shotgun (WGS) entry which is preliminary data.</text>
</comment>
<keyword evidence="4" id="KW-0812">Transmembrane</keyword>
<reference evidence="6 7" key="1">
    <citation type="submission" date="2021-03" db="EMBL/GenBank/DDBJ databases">
        <title>Genomic Encyclopedia of Type Strains, Phase IV (KMG-IV): sequencing the most valuable type-strain genomes for metagenomic binning, comparative biology and taxonomic classification.</title>
        <authorList>
            <person name="Goeker M."/>
        </authorList>
    </citation>
    <scope>NUCLEOTIDE SEQUENCE [LARGE SCALE GENOMIC DNA]</scope>
    <source>
        <strain evidence="6 7">DSM 26048</strain>
    </source>
</reference>
<keyword evidence="2" id="KW-0238">DNA-binding</keyword>
<dbReference type="SMART" id="SM00342">
    <property type="entry name" value="HTH_ARAC"/>
    <property type="match status" value="1"/>
</dbReference>
<dbReference type="SUPFAM" id="SSF46689">
    <property type="entry name" value="Homeodomain-like"/>
    <property type="match status" value="2"/>
</dbReference>
<gene>
    <name evidence="6" type="ORF">J2Z66_003330</name>
</gene>
<feature type="transmembrane region" description="Helical" evidence="4">
    <location>
        <begin position="285"/>
        <end position="303"/>
    </location>
</feature>
<dbReference type="Pfam" id="PF12833">
    <property type="entry name" value="HTH_18"/>
    <property type="match status" value="1"/>
</dbReference>
<evidence type="ECO:0000256" key="3">
    <source>
        <dbReference type="ARBA" id="ARBA00023163"/>
    </source>
</evidence>
<feature type="transmembrane region" description="Helical" evidence="4">
    <location>
        <begin position="12"/>
        <end position="30"/>
    </location>
</feature>
<evidence type="ECO:0000256" key="4">
    <source>
        <dbReference type="SAM" id="Phobius"/>
    </source>
</evidence>
<dbReference type="PRINTS" id="PR00032">
    <property type="entry name" value="HTHARAC"/>
</dbReference>
<name>A0ABS4IW28_9BACL</name>
<dbReference type="PROSITE" id="PS00041">
    <property type="entry name" value="HTH_ARAC_FAMILY_1"/>
    <property type="match status" value="1"/>
</dbReference>
<accession>A0ABS4IW28</accession>
<evidence type="ECO:0000259" key="5">
    <source>
        <dbReference type="PROSITE" id="PS01124"/>
    </source>
</evidence>
<feature type="domain" description="HTH araC/xylS-type" evidence="5">
    <location>
        <begin position="618"/>
        <end position="716"/>
    </location>
</feature>
<keyword evidence="3" id="KW-0804">Transcription</keyword>
<dbReference type="PANTHER" id="PTHR43280:SF28">
    <property type="entry name" value="HTH-TYPE TRANSCRIPTIONAL ACTIVATOR RHAS"/>
    <property type="match status" value="1"/>
</dbReference>
<keyword evidence="1" id="KW-0805">Transcription regulation</keyword>
<dbReference type="InterPro" id="IPR018062">
    <property type="entry name" value="HTH_AraC-typ_CS"/>
</dbReference>
<dbReference type="PROSITE" id="PS01124">
    <property type="entry name" value="HTH_ARAC_FAMILY_2"/>
    <property type="match status" value="1"/>
</dbReference>
<dbReference type="PANTHER" id="PTHR43280">
    <property type="entry name" value="ARAC-FAMILY TRANSCRIPTIONAL REGULATOR"/>
    <property type="match status" value="1"/>
</dbReference>
<evidence type="ECO:0000313" key="6">
    <source>
        <dbReference type="EMBL" id="MBP1991723.1"/>
    </source>
</evidence>
<dbReference type="EMBL" id="JAGGLB010000010">
    <property type="protein sequence ID" value="MBP1991723.1"/>
    <property type="molecule type" value="Genomic_DNA"/>
</dbReference>
<dbReference type="InterPro" id="IPR009057">
    <property type="entry name" value="Homeodomain-like_sf"/>
</dbReference>
<keyword evidence="4" id="KW-0472">Membrane</keyword>
<sequence>MKITINRYTIQIIFILLLVSIPPLIIASAYNANLFLNKSVELIDSKNRNELVRTGVLMENTLRQIKDIVFSFSNDAKYARTKSVVDKSKIMEQLYADKQMNKYFENIMLYNKTEDFVLVSGYGIVQRMENTPFEWIQKEVMDDQMTPYQMKLTETRKQEPNQLKQQPDKSPKYVVSVFVKLPFLDVSQNYMVFNVNVENMYNDFLKQLNIDHDIYSYYLTDDSGKVIFSKNIEEIGSIAVWPQAMAPNKNKVVNSYKLESLNWNLVSEINNSALYHDMYKSRNQMFSMFVFLALLIVGMIMFGSRQLYKPLRRVLARMTNVMSSRTAKQGEFEWIGTVFDKVIQSNDELKLQLSQNEQLLTKTLLLHLIKNRLSHSVDTSAYLADYDQSLVITLWTIPSEAEWLNEEETLQRKLEAALNDRFSVDLFAESPHACIALFRLEQPDLNALIVDLISSFDEEFLAEVTISIGGVYQLDNIHRSYTEALYANNIGRIYTSDTNLFCYNKLPMDYEKSRFSDDATADRLELAIRQQNEKDYIDLLNGMFSDRISVNEYNCNFYHTVSLLIKLFDQDSMMLLQDINGLINDKGIMNVATVKQFFYTHFKKFTADYDSDFNGYAVKIDTYIAGHFAENFSLDDVAEYIGVTKQYICHLFKEHYHKTFIDYLSEYRIEKAKGLLGETRTQISEIGRMVGFNSNSYFAKVFKQYTGITPTEYRTLLWNRERNRQPSLADI</sequence>
<organism evidence="6 7">
    <name type="scientific">Paenibacillus eucommiae</name>
    <dbReference type="NCBI Taxonomy" id="1355755"/>
    <lineage>
        <taxon>Bacteria</taxon>
        <taxon>Bacillati</taxon>
        <taxon>Bacillota</taxon>
        <taxon>Bacilli</taxon>
        <taxon>Bacillales</taxon>
        <taxon>Paenibacillaceae</taxon>
        <taxon>Paenibacillus</taxon>
    </lineage>
</organism>
<dbReference type="Proteomes" id="UP001519287">
    <property type="component" value="Unassembled WGS sequence"/>
</dbReference>
<dbReference type="InterPro" id="IPR018060">
    <property type="entry name" value="HTH_AraC"/>
</dbReference>
<dbReference type="RefSeq" id="WP_209972459.1">
    <property type="nucleotide sequence ID" value="NZ_JAGGLB010000010.1"/>
</dbReference>
<dbReference type="Gene3D" id="1.10.10.60">
    <property type="entry name" value="Homeodomain-like"/>
    <property type="match status" value="2"/>
</dbReference>
<keyword evidence="4" id="KW-1133">Transmembrane helix</keyword>
<evidence type="ECO:0000313" key="7">
    <source>
        <dbReference type="Proteomes" id="UP001519287"/>
    </source>
</evidence>
<protein>
    <submittedName>
        <fullName evidence="6">YesN/AraC family two-component response regulator</fullName>
    </submittedName>
</protein>
<proteinExistence type="predicted"/>
<dbReference type="InterPro" id="IPR041522">
    <property type="entry name" value="CdaR_GGDEF"/>
</dbReference>